<dbReference type="InterPro" id="IPR001763">
    <property type="entry name" value="Rhodanese-like_dom"/>
</dbReference>
<dbReference type="AlphaFoldDB" id="A0A0G3G002"/>
<dbReference type="InterPro" id="IPR036873">
    <property type="entry name" value="Rhodanese-like_dom_sf"/>
</dbReference>
<dbReference type="PATRIC" id="fig|106634.4.peg.771"/>
<dbReference type="Proteomes" id="UP000064201">
    <property type="component" value="Chromosome"/>
</dbReference>
<sequence length="224" mass="24965">MKAPNAIHRIRSGLLAATVLLLTAPAFAETEVGITTDMAEFEVRHGDELVTVTRDQDTFATIDLDYAQIARPCPPFCIQPMSLGPGVETLGELEFIDYLQQTTERDDLVIIDSRTPREYQRGTIPGAVNIPWDRLHFASGADPDDVRNVLTEDFGAIFDGDFYNFSRSKTLVLFCNGPWCGQSPTNIRTLTNLGYPAERIKWYRGGMQMWHAFGLTTVEGETDG</sequence>
<dbReference type="CDD" id="cd00158">
    <property type="entry name" value="RHOD"/>
    <property type="match status" value="1"/>
</dbReference>
<keyword evidence="3" id="KW-0808">Transferase</keyword>
<dbReference type="KEGG" id="tvr:TVD_03790"/>
<gene>
    <name evidence="3" type="ORF">TVD_03790</name>
</gene>
<dbReference type="PROSITE" id="PS50206">
    <property type="entry name" value="RHODANESE_3"/>
    <property type="match status" value="1"/>
</dbReference>
<keyword evidence="1" id="KW-0732">Signal</keyword>
<feature type="domain" description="Rhodanese" evidence="2">
    <location>
        <begin position="104"/>
        <end position="219"/>
    </location>
</feature>
<dbReference type="Pfam" id="PF00581">
    <property type="entry name" value="Rhodanese"/>
    <property type="match status" value="1"/>
</dbReference>
<name>A0A0G3G002_9GAMM</name>
<dbReference type="Gene3D" id="3.40.250.10">
    <property type="entry name" value="Rhodanese-like domain"/>
    <property type="match status" value="1"/>
</dbReference>
<evidence type="ECO:0000313" key="3">
    <source>
        <dbReference type="EMBL" id="AKJ94543.1"/>
    </source>
</evidence>
<dbReference type="GO" id="GO:0016740">
    <property type="term" value="F:transferase activity"/>
    <property type="evidence" value="ECO:0007669"/>
    <property type="project" value="UniProtKB-KW"/>
</dbReference>
<feature type="signal peptide" evidence="1">
    <location>
        <begin position="1"/>
        <end position="28"/>
    </location>
</feature>
<dbReference type="OrthoDB" id="9784513at2"/>
<accession>A0A0G3G002</accession>
<dbReference type="EMBL" id="CP011367">
    <property type="protein sequence ID" value="AKJ94543.1"/>
    <property type="molecule type" value="Genomic_DNA"/>
</dbReference>
<evidence type="ECO:0000313" key="4">
    <source>
        <dbReference type="Proteomes" id="UP000064201"/>
    </source>
</evidence>
<dbReference type="STRING" id="106634.TVD_03790"/>
<proteinExistence type="predicted"/>
<evidence type="ECO:0000256" key="1">
    <source>
        <dbReference type="SAM" id="SignalP"/>
    </source>
</evidence>
<organism evidence="3 4">
    <name type="scientific">Thioalkalivibrio versutus</name>
    <dbReference type="NCBI Taxonomy" id="106634"/>
    <lineage>
        <taxon>Bacteria</taxon>
        <taxon>Pseudomonadati</taxon>
        <taxon>Pseudomonadota</taxon>
        <taxon>Gammaproteobacteria</taxon>
        <taxon>Chromatiales</taxon>
        <taxon>Ectothiorhodospiraceae</taxon>
        <taxon>Thioalkalivibrio</taxon>
    </lineage>
</organism>
<reference evidence="3 4" key="1">
    <citation type="submission" date="2015-04" db="EMBL/GenBank/DDBJ databases">
        <title>Complete Sequence for the Genome of the Thioalkalivibrio versutus D301.</title>
        <authorList>
            <person name="Mu T."/>
            <person name="Zhou J."/>
            <person name="Xu X."/>
        </authorList>
    </citation>
    <scope>NUCLEOTIDE SEQUENCE [LARGE SCALE GENOMIC DNA]</scope>
    <source>
        <strain evidence="3 4">D301</strain>
    </source>
</reference>
<dbReference type="SMART" id="SM00450">
    <property type="entry name" value="RHOD"/>
    <property type="match status" value="1"/>
</dbReference>
<evidence type="ECO:0000259" key="2">
    <source>
        <dbReference type="PROSITE" id="PS50206"/>
    </source>
</evidence>
<keyword evidence="4" id="KW-1185">Reference proteome</keyword>
<protein>
    <submittedName>
        <fullName evidence="3">Sulfurtransferase</fullName>
    </submittedName>
</protein>
<dbReference type="SUPFAM" id="SSF52821">
    <property type="entry name" value="Rhodanese/Cell cycle control phosphatase"/>
    <property type="match status" value="1"/>
</dbReference>
<feature type="chain" id="PRO_5002553621" evidence="1">
    <location>
        <begin position="29"/>
        <end position="224"/>
    </location>
</feature>